<keyword evidence="5" id="KW-0067">ATP-binding</keyword>
<keyword evidence="2" id="KW-0813">Transport</keyword>
<keyword evidence="3 8" id="KW-0812">Transmembrane</keyword>
<dbReference type="InterPro" id="IPR027417">
    <property type="entry name" value="P-loop_NTPase"/>
</dbReference>
<dbReference type="PANTHER" id="PTHR48041">
    <property type="entry name" value="ABC TRANSPORTER G FAMILY MEMBER 28"/>
    <property type="match status" value="1"/>
</dbReference>
<accession>A0A1C7PDG4</accession>
<dbReference type="GO" id="GO:0140359">
    <property type="term" value="F:ABC-type transporter activity"/>
    <property type="evidence" value="ECO:0007669"/>
    <property type="project" value="InterPro"/>
</dbReference>
<evidence type="ECO:0000256" key="3">
    <source>
        <dbReference type="ARBA" id="ARBA00022692"/>
    </source>
</evidence>
<evidence type="ECO:0000256" key="7">
    <source>
        <dbReference type="ARBA" id="ARBA00023136"/>
    </source>
</evidence>
<feature type="domain" description="ABC transporter" evidence="9">
    <location>
        <begin position="450"/>
        <end position="689"/>
    </location>
</feature>
<keyword evidence="6 8" id="KW-1133">Transmembrane helix</keyword>
<proteinExistence type="predicted"/>
<evidence type="ECO:0000256" key="1">
    <source>
        <dbReference type="ARBA" id="ARBA00004141"/>
    </source>
</evidence>
<keyword evidence="4" id="KW-0547">Nucleotide-binding</keyword>
<keyword evidence="7 8" id="KW-0472">Membrane</keyword>
<dbReference type="PROSITE" id="PS50893">
    <property type="entry name" value="ABC_TRANSPORTER_2"/>
    <property type="match status" value="1"/>
</dbReference>
<dbReference type="RefSeq" id="WP_067773842.1">
    <property type="nucleotide sequence ID" value="NZ_LIGX01000014.1"/>
</dbReference>
<dbReference type="SMART" id="SM00382">
    <property type="entry name" value="AAA"/>
    <property type="match status" value="1"/>
</dbReference>
<evidence type="ECO:0000313" key="11">
    <source>
        <dbReference type="Proteomes" id="UP000176204"/>
    </source>
</evidence>
<comment type="subcellular location">
    <subcellularLocation>
        <location evidence="1">Membrane</location>
        <topology evidence="1">Multi-pass membrane protein</topology>
    </subcellularLocation>
</comment>
<feature type="transmembrane region" description="Helical" evidence="8">
    <location>
        <begin position="1158"/>
        <end position="1176"/>
    </location>
</feature>
<dbReference type="Proteomes" id="UP000176204">
    <property type="component" value="Chromosome I"/>
</dbReference>
<feature type="transmembrane region" description="Helical" evidence="8">
    <location>
        <begin position="869"/>
        <end position="889"/>
    </location>
</feature>
<gene>
    <name evidence="10" type="ORF">PYTT_0427</name>
</gene>
<dbReference type="SUPFAM" id="SSF52540">
    <property type="entry name" value="P-loop containing nucleoside triphosphate hydrolases"/>
    <property type="match status" value="1"/>
</dbReference>
<dbReference type="GO" id="GO:0005524">
    <property type="term" value="F:ATP binding"/>
    <property type="evidence" value="ECO:0007669"/>
    <property type="project" value="UniProtKB-KW"/>
</dbReference>
<dbReference type="PANTHER" id="PTHR48041:SF139">
    <property type="entry name" value="PROTEIN SCARLET"/>
    <property type="match status" value="1"/>
</dbReference>
<dbReference type="STRING" id="1679444.PYTT_0427"/>
<organism evidence="10 11">
    <name type="scientific">Akkermansia glycaniphila</name>
    <dbReference type="NCBI Taxonomy" id="1679444"/>
    <lineage>
        <taxon>Bacteria</taxon>
        <taxon>Pseudomonadati</taxon>
        <taxon>Verrucomicrobiota</taxon>
        <taxon>Verrucomicrobiia</taxon>
        <taxon>Verrucomicrobiales</taxon>
        <taxon>Akkermansiaceae</taxon>
        <taxon>Akkermansia</taxon>
    </lineage>
</organism>
<feature type="transmembrane region" description="Helical" evidence="8">
    <location>
        <begin position="829"/>
        <end position="849"/>
    </location>
</feature>
<reference evidence="11" key="1">
    <citation type="submission" date="2016-09" db="EMBL/GenBank/DDBJ databases">
        <authorList>
            <person name="Koehorst J."/>
        </authorList>
    </citation>
    <scope>NUCLEOTIDE SEQUENCE [LARGE SCALE GENOMIC DNA]</scope>
</reference>
<dbReference type="Pfam" id="PF00005">
    <property type="entry name" value="ABC_tran"/>
    <property type="match status" value="1"/>
</dbReference>
<evidence type="ECO:0000256" key="6">
    <source>
        <dbReference type="ARBA" id="ARBA00022989"/>
    </source>
</evidence>
<dbReference type="InterPro" id="IPR003593">
    <property type="entry name" value="AAA+_ATPase"/>
</dbReference>
<dbReference type="EMBL" id="LT629973">
    <property type="protein sequence ID" value="SEH74899.1"/>
    <property type="molecule type" value="Genomic_DNA"/>
</dbReference>
<feature type="transmembrane region" description="Helical" evidence="8">
    <location>
        <begin position="933"/>
        <end position="953"/>
    </location>
</feature>
<feature type="transmembrane region" description="Helical" evidence="8">
    <location>
        <begin position="904"/>
        <end position="926"/>
    </location>
</feature>
<sequence>MSEIPSFIPRLRRRILAWQSAVWRLLGGSPAWWRRQEESDRAHAATVVDLFASILARQLYISAGDADAALDILRYNFPDVEHSWLARRFERSLQSQYSLEDALGVAAAGRSDAERVSLALEVLALIRTAGDRMSEKELFEEVTFGLMLPGMAPLLERLLDSPDARAEPPVESVSFSSLRGQAEVALPPVDDGVRFRVLRCLKLMLVINDGDVPFMVRGRTLFRGRMVPLSTGQFVVLPSGPVGYGQFEFYLQAKRSGVRVVYYLHLEQGSLQVSRFRSRGSDVRMKLGLDCELEVLRHDAECRVGTVPVHQGEPVRISYFDPFTLKGEGPFVMAEIRNATRDTGNSFLLDPGTRKIRVTNLPHRVQHGDLLLTPGLSPGVLFEVVFSKGTNTGMLHVIESSANMTVRDLPVRAEMLLKDGDLIRLSPYQSLRCHFSLGVLDEESNTISTLAVEGLTKDFSRAGRVVDNIDFTASRGEMTCILGPSGSGKSTLLALLAGHLPPTRGRIRYNDELLSRQTDKLRRYIAYIPREDILDEAMTVEEHIYQASIIRRPRLSRLDRRRRVQAILNYIGLGHLASRRVGRAGERIISDGERTRLNLGLDLTGAADVFLVDEPISGLASGDAERVIDTLETMTRDKVVIVTLHRPSPGLLQRFDKVLVLDHGGQMAYWGDPAGMMEYFRRAAQEMGIAVSPETQRSGGADYVFEVLEAPLKWLDMRRRQSPRFWQERYEGYVYRKLINGREMPPPASSVKQKGRELAEVQPRTAKELWRLSRIWMIRTFLGRVRSRMGLYTMILEGPVLALLIATTLRASSTPEYIFKSALHIPPYLFLSIVVAMFFGLTDSASEILKDRPVLKRESNYRPFITGYLGAKVLVLTGISAFQCALYLLVGNTVLGISDMFEQYWLVMVLTSFVGIALSLMVSAFVRTERTALNIVPLLLVPQILLAGAMIPFNEMNQFLPWSAHRADENGRLKPGRVPLVAELCPLRYAYEMLVVTQATGNPWEVERRKVHARVEELKKKPGVLSTAENTELRRLLRALAAMSSMEAVDEKEAKLRIRAIRREALGGTGQKAFDALLEEFEQPKEGSIPMADYYVNDRILGIFELAEAQRQSRNEHERPGIFLAERQPVAFMGDGLNPDDPGYSADHGTVSTLQRDGFYLAIMGLIPLLLAGWRIRVMVSGRSR</sequence>
<protein>
    <submittedName>
        <fullName evidence="10">Abc-2 type transporter</fullName>
    </submittedName>
</protein>
<dbReference type="InterPro" id="IPR013525">
    <property type="entry name" value="ABC2_TM"/>
</dbReference>
<dbReference type="GO" id="GO:0016887">
    <property type="term" value="F:ATP hydrolysis activity"/>
    <property type="evidence" value="ECO:0007669"/>
    <property type="project" value="InterPro"/>
</dbReference>
<dbReference type="InterPro" id="IPR003439">
    <property type="entry name" value="ABC_transporter-like_ATP-bd"/>
</dbReference>
<dbReference type="Gene3D" id="3.40.50.300">
    <property type="entry name" value="P-loop containing nucleotide triphosphate hydrolases"/>
    <property type="match status" value="1"/>
</dbReference>
<keyword evidence="11" id="KW-1185">Reference proteome</keyword>
<name>A0A1C7PDG4_9BACT</name>
<dbReference type="InterPro" id="IPR050352">
    <property type="entry name" value="ABCG_transporters"/>
</dbReference>
<dbReference type="AlphaFoldDB" id="A0A1C7PDG4"/>
<evidence type="ECO:0000256" key="4">
    <source>
        <dbReference type="ARBA" id="ARBA00022741"/>
    </source>
</evidence>
<evidence type="ECO:0000256" key="8">
    <source>
        <dbReference type="SAM" id="Phobius"/>
    </source>
</evidence>
<evidence type="ECO:0000259" key="9">
    <source>
        <dbReference type="PROSITE" id="PS50893"/>
    </source>
</evidence>
<evidence type="ECO:0000256" key="2">
    <source>
        <dbReference type="ARBA" id="ARBA00022448"/>
    </source>
</evidence>
<dbReference type="Pfam" id="PF01061">
    <property type="entry name" value="ABC2_membrane"/>
    <property type="match status" value="1"/>
</dbReference>
<evidence type="ECO:0000313" key="10">
    <source>
        <dbReference type="EMBL" id="SEH74899.1"/>
    </source>
</evidence>
<dbReference type="OrthoDB" id="9804819at2"/>
<dbReference type="KEGG" id="agl:PYTT_0427"/>
<evidence type="ECO:0000256" key="5">
    <source>
        <dbReference type="ARBA" id="ARBA00022840"/>
    </source>
</evidence>
<dbReference type="GO" id="GO:0016020">
    <property type="term" value="C:membrane"/>
    <property type="evidence" value="ECO:0007669"/>
    <property type="project" value="UniProtKB-SubCell"/>
</dbReference>